<dbReference type="AlphaFoldDB" id="A0A376B2Q6"/>
<evidence type="ECO:0000256" key="3">
    <source>
        <dbReference type="PIRSR" id="PIRSR000097-1"/>
    </source>
</evidence>
<dbReference type="InterPro" id="IPR020471">
    <property type="entry name" value="AKR"/>
</dbReference>
<dbReference type="PROSITE" id="PS00798">
    <property type="entry name" value="ALDOKETO_REDUCTASE_1"/>
    <property type="match status" value="1"/>
</dbReference>
<evidence type="ECO:0000256" key="5">
    <source>
        <dbReference type="PIRSR" id="PIRSR000097-3"/>
    </source>
</evidence>
<feature type="site" description="Lowers pKa of active site Tyr" evidence="5">
    <location>
        <position position="81"/>
    </location>
</feature>
<feature type="binding site" evidence="4">
    <location>
        <position position="114"/>
    </location>
    <ligand>
        <name>substrate</name>
    </ligand>
</feature>
<dbReference type="GO" id="GO:0016616">
    <property type="term" value="F:oxidoreductase activity, acting on the CH-OH group of donors, NAD or NADP as acceptor"/>
    <property type="evidence" value="ECO:0007669"/>
    <property type="project" value="UniProtKB-ARBA"/>
</dbReference>
<dbReference type="Pfam" id="PF00248">
    <property type="entry name" value="Aldo_ket_red"/>
    <property type="match status" value="1"/>
</dbReference>
<evidence type="ECO:0000256" key="2">
    <source>
        <dbReference type="ARBA" id="ARBA00023002"/>
    </source>
</evidence>
<dbReference type="EMBL" id="UFAJ01000071">
    <property type="protein sequence ID" value="SSD58968.1"/>
    <property type="molecule type" value="Genomic_DNA"/>
</dbReference>
<dbReference type="Gene3D" id="3.20.20.100">
    <property type="entry name" value="NADP-dependent oxidoreductase domain"/>
    <property type="match status" value="1"/>
</dbReference>
<evidence type="ECO:0000313" key="7">
    <source>
        <dbReference type="EMBL" id="SSD58968.1"/>
    </source>
</evidence>
<evidence type="ECO:0000256" key="1">
    <source>
        <dbReference type="ARBA" id="ARBA00007905"/>
    </source>
</evidence>
<keyword evidence="2" id="KW-0560">Oxidoreductase</keyword>
<evidence type="ECO:0000313" key="8">
    <source>
        <dbReference type="Proteomes" id="UP000262825"/>
    </source>
</evidence>
<dbReference type="PROSITE" id="PS00062">
    <property type="entry name" value="ALDOKETO_REDUCTASE_2"/>
    <property type="match status" value="1"/>
</dbReference>
<evidence type="ECO:0000259" key="6">
    <source>
        <dbReference type="Pfam" id="PF00248"/>
    </source>
</evidence>
<proteinExistence type="inferred from homology"/>
<dbReference type="PANTHER" id="PTHR11732">
    <property type="entry name" value="ALDO/KETO REDUCTASE"/>
    <property type="match status" value="1"/>
</dbReference>
<dbReference type="PIRSF" id="PIRSF000097">
    <property type="entry name" value="AKR"/>
    <property type="match status" value="1"/>
</dbReference>
<dbReference type="Proteomes" id="UP000262825">
    <property type="component" value="Unassembled WGS sequence"/>
</dbReference>
<dbReference type="InterPro" id="IPR018170">
    <property type="entry name" value="Aldo/ket_reductase_CS"/>
</dbReference>
<dbReference type="InterPro" id="IPR023210">
    <property type="entry name" value="NADP_OxRdtase_dom"/>
</dbReference>
<feature type="domain" description="NADP-dependent oxidoreductase" evidence="6">
    <location>
        <begin position="33"/>
        <end position="311"/>
    </location>
</feature>
<dbReference type="SUPFAM" id="SSF51430">
    <property type="entry name" value="NAD(P)-linked oxidoreductase"/>
    <property type="match status" value="1"/>
</dbReference>
<reference evidence="8" key="1">
    <citation type="submission" date="2018-06" db="EMBL/GenBank/DDBJ databases">
        <authorList>
            <person name="Guldener U."/>
        </authorList>
    </citation>
    <scope>NUCLEOTIDE SEQUENCE [LARGE SCALE GENOMIC DNA]</scope>
    <source>
        <strain evidence="8">UTAD17</strain>
    </source>
</reference>
<dbReference type="InterPro" id="IPR036812">
    <property type="entry name" value="NAD(P)_OxRdtase_dom_sf"/>
</dbReference>
<dbReference type="VEuPathDB" id="FungiDB:SCODWIG_00729"/>
<dbReference type="FunFam" id="3.20.20.100:FF:000007">
    <property type="entry name" value="NAD(P)H-dependent D-xylose reductase xyl1"/>
    <property type="match status" value="1"/>
</dbReference>
<feature type="active site" description="Proton donor" evidence="3">
    <location>
        <position position="52"/>
    </location>
</feature>
<gene>
    <name evidence="7" type="ORF">SCODWIG_00729</name>
</gene>
<keyword evidence="8" id="KW-1185">Reference proteome</keyword>
<protein>
    <submittedName>
        <fullName evidence="7">Probable NADPH-dependent aldose reductase GRE3</fullName>
    </submittedName>
</protein>
<organism evidence="7 8">
    <name type="scientific">Saccharomycodes ludwigii</name>
    <dbReference type="NCBI Taxonomy" id="36035"/>
    <lineage>
        <taxon>Eukaryota</taxon>
        <taxon>Fungi</taxon>
        <taxon>Dikarya</taxon>
        <taxon>Ascomycota</taxon>
        <taxon>Saccharomycotina</taxon>
        <taxon>Saccharomycetes</taxon>
        <taxon>Saccharomycodales</taxon>
        <taxon>Saccharomycodaceae</taxon>
        <taxon>Saccharomycodes</taxon>
    </lineage>
</organism>
<dbReference type="PRINTS" id="PR00069">
    <property type="entry name" value="ALDKETRDTASE"/>
</dbReference>
<comment type="similarity">
    <text evidence="1">Belongs to the aldo/keto reductase family.</text>
</comment>
<accession>A0A376B2Q6</accession>
<sequence length="331" mass="38000">MSYLARTVVLNNGLKMPVVGLGCWKIPNAVCEQQVYEAIKIGYRLFDGAQDYGNEKEVGKGIKRAIKEGIVKREDLFIVSKLWNSYHKPEHVGLALNKTLEDLQLDYLDLFYIHFPIAFKFVPIEEKYPPGFYTSETDFEQGKITLEKNVTILDTWKSLEKCHEKGLIKGIGISNFRGCLIQELLNSDCKVKPVALQIEHHPYLTQEHLIEYCQSENIQVVAYSSFGPQSFIELNSDLAIKTPKLFDHPVIKKIAAKHNVSEPQVLLRWATQRNVCIIPKSSKPDRLLVNLTVEKRLTLTDLELQEISELNKNIRFNDPWDWLNSKIPTFA</sequence>
<name>A0A376B2Q6_9ASCO</name>
<evidence type="ECO:0000256" key="4">
    <source>
        <dbReference type="PIRSR" id="PIRSR000097-2"/>
    </source>
</evidence>